<keyword evidence="16" id="KW-1185">Reference proteome</keyword>
<evidence type="ECO:0000313" key="16">
    <source>
        <dbReference type="Proteomes" id="UP000307790"/>
    </source>
</evidence>
<keyword evidence="6 9" id="KW-0720">Serine protease</keyword>
<dbReference type="PROSITE" id="PS00138">
    <property type="entry name" value="SUBTILASE_SER"/>
    <property type="match status" value="1"/>
</dbReference>
<evidence type="ECO:0000256" key="9">
    <source>
        <dbReference type="PROSITE-ProRule" id="PRU01240"/>
    </source>
</evidence>
<dbReference type="EMBL" id="VCBC01000002">
    <property type="protein sequence ID" value="TLU67559.1"/>
    <property type="molecule type" value="Genomic_DNA"/>
</dbReference>
<dbReference type="InterPro" id="IPR023828">
    <property type="entry name" value="Peptidase_S8_Ser-AS"/>
</dbReference>
<dbReference type="InterPro" id="IPR010259">
    <property type="entry name" value="S8pro/Inhibitor_I9"/>
</dbReference>
<evidence type="ECO:0000256" key="1">
    <source>
        <dbReference type="ARBA" id="ARBA00011073"/>
    </source>
</evidence>
<evidence type="ECO:0000256" key="8">
    <source>
        <dbReference type="PIRSR" id="PIRSR615500-1"/>
    </source>
</evidence>
<comment type="caution">
    <text evidence="15">The sequence shown here is derived from an EMBL/GenBank/DDBJ whole genome shotgun (WGS) entry which is preliminary data.</text>
</comment>
<dbReference type="PRINTS" id="PR00723">
    <property type="entry name" value="SUBTILISIN"/>
</dbReference>
<dbReference type="OrthoDB" id="614750at2"/>
<dbReference type="InterPro" id="IPR036852">
    <property type="entry name" value="Peptidase_S8/S53_dom_sf"/>
</dbReference>
<dbReference type="Pfam" id="PF02225">
    <property type="entry name" value="PA"/>
    <property type="match status" value="1"/>
</dbReference>
<gene>
    <name evidence="15" type="ORF">FE810_01020</name>
</gene>
<name>A0A5R9ISF3_9GAMM</name>
<feature type="signal peptide" evidence="11">
    <location>
        <begin position="1"/>
        <end position="29"/>
    </location>
</feature>
<dbReference type="GO" id="GO:0006508">
    <property type="term" value="P:proteolysis"/>
    <property type="evidence" value="ECO:0007669"/>
    <property type="project" value="UniProtKB-KW"/>
</dbReference>
<dbReference type="SUPFAM" id="SSF52025">
    <property type="entry name" value="PA domain"/>
    <property type="match status" value="1"/>
</dbReference>
<dbReference type="NCBIfam" id="TIGR03501">
    <property type="entry name" value="GlyGly_CTERM"/>
    <property type="match status" value="1"/>
</dbReference>
<dbReference type="Pfam" id="PF00082">
    <property type="entry name" value="Peptidase_S8"/>
    <property type="match status" value="1"/>
</dbReference>
<proteinExistence type="inferred from homology"/>
<evidence type="ECO:0000313" key="15">
    <source>
        <dbReference type="EMBL" id="TLU67559.1"/>
    </source>
</evidence>
<evidence type="ECO:0000256" key="7">
    <source>
        <dbReference type="ARBA" id="ARBA00023180"/>
    </source>
</evidence>
<reference evidence="15 16" key="1">
    <citation type="submission" date="2019-05" db="EMBL/GenBank/DDBJ databases">
        <title>Genome sequences of Thalassotalea litorea 1K03283.</title>
        <authorList>
            <person name="Zhang D."/>
        </authorList>
    </citation>
    <scope>NUCLEOTIDE SEQUENCE [LARGE SCALE GENOMIC DNA]</scope>
    <source>
        <strain evidence="15 16">MCCC 1K03283</strain>
    </source>
</reference>
<feature type="active site" description="Charge relay system" evidence="8 9">
    <location>
        <position position="254"/>
    </location>
</feature>
<feature type="active site" description="Charge relay system" evidence="8 9">
    <location>
        <position position="343"/>
    </location>
</feature>
<dbReference type="SUPFAM" id="SSF52743">
    <property type="entry name" value="Subtilisin-like"/>
    <property type="match status" value="1"/>
</dbReference>
<dbReference type="PIRSF" id="PIRSF037895">
    <property type="entry name" value="Subtilisin_rel_Sama_2696"/>
    <property type="match status" value="1"/>
</dbReference>
<dbReference type="CDD" id="cd04852">
    <property type="entry name" value="Peptidases_S8_3"/>
    <property type="match status" value="1"/>
</dbReference>
<organism evidence="15 16">
    <name type="scientific">Thalassotalea litorea</name>
    <dbReference type="NCBI Taxonomy" id="2020715"/>
    <lineage>
        <taxon>Bacteria</taxon>
        <taxon>Pseudomonadati</taxon>
        <taxon>Pseudomonadota</taxon>
        <taxon>Gammaproteobacteria</taxon>
        <taxon>Alteromonadales</taxon>
        <taxon>Colwelliaceae</taxon>
        <taxon>Thalassotalea</taxon>
    </lineage>
</organism>
<sequence length="1675" mass="180905">MITIMENTMKLKSISLCIASACYALGVGAATLAEPSSATLSSGSLKKLPFDKAELEQMQQRRQQSRTQNNVLKRADNVNQHITRANSAEKFSPEDGLDGSHTYIVRMKEAPVTQYQGGVQGLNATALSNTNNQGIQGKFNLFAGAGNKTDINAYQNYLKNKQNQFIDNLSARGMAIEARKQFTVAINGFSVELNQQQASELARLPQVTAVTRSTLHELHTDIGPQLIGAEQVWQSGGEGVPAMQGEGLIVGVLDTGINTDHPSFAAIGGDGYQHVNPFGDGNYVGDCAKDEFVSLCNDKLIGVRSYDVITDVYNALEFQAPDHPEWMEGVQIRPKNGEDYNGHGTHTASTAAGNILYDVPYVVPQVGDGDGIDTGLNMGTISGVAPHANIISYQVCYPGGAGDPYAGCPTEALLAGIEDAIADGVDVINFSIGGSEQFPWENPVELAFLSAQEAGIVVAASAGNSGTDGFNEYMSSADHTSPWLLTVGATTTGRTIDITGKSLGSLSGGDTPAPGMFEGKGISGEFSGEIVLAANYGDELCLEPFATDTFTENQIVVCKRGDIARVAKADNVAAGGAGGFVLYNTQYGDSLNNDVYSIPGVHISSDAQWSLIPWLQSGSGHMATITASEINRNVNPDNADMLADFSSRGPSQTNPEHLIPSISAPGVDIYAGAADEHPFSTVNLSSKYAVYSGTSMASPHISGAAALIRQVNPDWTATQIQSAIMMTANRNVRYDAGWPDGITQAGIYRAGSGRVDVAAAASAGLILDETSENFMLANPQNGGDVKALNMPELVNFNCKGSCSWVRTFEATHDGSWTVETQTGEYSVQLASYPSSFALKKGQKQSVVFEAKILDSQSAINNSEVEVHGSVVIKEDNQQSADSYIPVALKYNHGTLPENITMSAHRNNDVYTLRSLTSANFKNLNVTSYKEKKADLTSFSLPQAQTSVSPFISGVLDESTYTHWVDVPAGSKRLIAEVISSDDTTAIEDYIRGDLDIIVGIDANGDNMVQMDEEAICISLSDLRNDFCNINNPDAGKYWVVFHNWKNWWDPSQPIPVDTYTVATAVVGNDLSDSIQVSGPQSYDGASSFELDVEWNMDMMSGDIYYGAMELGSDANNMADLGLIPYRLNREKDDTQIQTSQTMAAGGDVVDVTINVMENTTGSDRNFTLTTTLPEGMSPIADSIQLHNSGEEQLMVDGNTIVVSGVQADTSKVAPEYLVTTNLQDAMCRTPSFGLPNHDGGYIDLLTKVGFGPDWGGVWNENLSLPFAWLWGGNPTYSLYHNHEYQSYPQFTLSPMGYLQFDDLPLFFPFHMPFPMTNFPDAMVAPLWKGEFFGQAFGTPYEPNIWDSELNSGITFAYTEDQTVIVEWDNVRSQSSYWDWILQENVVENNTDRYDFEVIFNLGPYQFGAGQYEVIMAYDNLDFAGQSAGTVGIHGYSGIRSTFGPLDGYSGTQYAFDDIDEKLSNGLVLCYDYVGPQMSRFEVTLQARVDEDAAGKDLNINTTSDVEGIATVEVQQAITVNGNLTMGVYPDLTINENESVNDLLISYADADNRSNIVTVSGDNVTAEIHSHQPGGTFSLLPELDFHGETMVTVTVADASNPSDMASASFMLTVLSDGIEYGCTDANANNFDENATDDNGSCIYPEEEKKEKKKSGGALAWLTLLMLPLALRRRSVR</sequence>
<dbReference type="InterPro" id="IPR037045">
    <property type="entry name" value="S8pro/Inhibitor_I9_sf"/>
</dbReference>
<protein>
    <submittedName>
        <fullName evidence="15">S8 family peptidase</fullName>
    </submittedName>
</protein>
<dbReference type="PROSITE" id="PS51892">
    <property type="entry name" value="SUBTILASE"/>
    <property type="match status" value="1"/>
</dbReference>
<evidence type="ECO:0000256" key="4">
    <source>
        <dbReference type="ARBA" id="ARBA00022729"/>
    </source>
</evidence>
<evidence type="ECO:0000256" key="11">
    <source>
        <dbReference type="SAM" id="SignalP"/>
    </source>
</evidence>
<evidence type="ECO:0000256" key="6">
    <source>
        <dbReference type="ARBA" id="ARBA00022825"/>
    </source>
</evidence>
<dbReference type="InterPro" id="IPR003137">
    <property type="entry name" value="PA_domain"/>
</dbReference>
<dbReference type="CDD" id="cd02120">
    <property type="entry name" value="PA_subtilisin_like"/>
    <property type="match status" value="1"/>
</dbReference>
<dbReference type="GO" id="GO:0004252">
    <property type="term" value="F:serine-type endopeptidase activity"/>
    <property type="evidence" value="ECO:0007669"/>
    <property type="project" value="UniProtKB-UniRule"/>
</dbReference>
<dbReference type="Gene3D" id="3.40.50.200">
    <property type="entry name" value="Peptidase S8/S53 domain"/>
    <property type="match status" value="1"/>
</dbReference>
<dbReference type="InterPro" id="IPR023827">
    <property type="entry name" value="Peptidase_S8_Asp-AS"/>
</dbReference>
<dbReference type="InterPro" id="IPR046450">
    <property type="entry name" value="PA_dom_sf"/>
</dbReference>
<dbReference type="PROSITE" id="PS00136">
    <property type="entry name" value="SUBTILASE_ASP"/>
    <property type="match status" value="1"/>
</dbReference>
<feature type="active site" description="Charge relay system" evidence="8 9">
    <location>
        <position position="695"/>
    </location>
</feature>
<feature type="domain" description="Inhibitor I9" evidence="14">
    <location>
        <begin position="102"/>
        <end position="219"/>
    </location>
</feature>
<dbReference type="InterPro" id="IPR020008">
    <property type="entry name" value="GlyGly_CTERM"/>
</dbReference>
<evidence type="ECO:0000256" key="2">
    <source>
        <dbReference type="ARBA" id="ARBA00022525"/>
    </source>
</evidence>
<evidence type="ECO:0000256" key="5">
    <source>
        <dbReference type="ARBA" id="ARBA00022801"/>
    </source>
</evidence>
<evidence type="ECO:0000256" key="10">
    <source>
        <dbReference type="RuleBase" id="RU003355"/>
    </source>
</evidence>
<comment type="similarity">
    <text evidence="1 9 10">Belongs to the peptidase S8 family.</text>
</comment>
<dbReference type="Pfam" id="PF05922">
    <property type="entry name" value="Inhibitor_I9"/>
    <property type="match status" value="1"/>
</dbReference>
<dbReference type="InterPro" id="IPR000209">
    <property type="entry name" value="Peptidase_S8/S53_dom"/>
</dbReference>
<feature type="chain" id="PRO_5024461721" evidence="11">
    <location>
        <begin position="30"/>
        <end position="1675"/>
    </location>
</feature>
<evidence type="ECO:0000259" key="14">
    <source>
        <dbReference type="Pfam" id="PF05922"/>
    </source>
</evidence>
<accession>A0A5R9ISF3</accession>
<feature type="domain" description="Peptidase S8/S53" evidence="12">
    <location>
        <begin position="245"/>
        <end position="731"/>
    </location>
</feature>
<dbReference type="PANTHER" id="PTHR10795">
    <property type="entry name" value="PROPROTEIN CONVERTASE SUBTILISIN/KEXIN"/>
    <property type="match status" value="1"/>
</dbReference>
<dbReference type="Gene3D" id="3.30.70.80">
    <property type="entry name" value="Peptidase S8 propeptide/proteinase inhibitor I9"/>
    <property type="match status" value="1"/>
</dbReference>
<dbReference type="InterPro" id="IPR015500">
    <property type="entry name" value="Peptidase_S8_subtilisin-rel"/>
</dbReference>
<keyword evidence="2" id="KW-0964">Secreted</keyword>
<keyword evidence="3 9" id="KW-0645">Protease</keyword>
<keyword evidence="4 11" id="KW-0732">Signal</keyword>
<evidence type="ECO:0000256" key="3">
    <source>
        <dbReference type="ARBA" id="ARBA00022670"/>
    </source>
</evidence>
<dbReference type="InterPro" id="IPR017311">
    <property type="entry name" value="Sama-2696"/>
</dbReference>
<dbReference type="InterPro" id="IPR045051">
    <property type="entry name" value="SBT"/>
</dbReference>
<feature type="domain" description="PA" evidence="13">
    <location>
        <begin position="527"/>
        <end position="607"/>
    </location>
</feature>
<dbReference type="InterPro" id="IPR034197">
    <property type="entry name" value="Peptidases_S8_3"/>
</dbReference>
<keyword evidence="5 9" id="KW-0378">Hydrolase</keyword>
<dbReference type="Proteomes" id="UP000307790">
    <property type="component" value="Unassembled WGS sequence"/>
</dbReference>
<keyword evidence="7" id="KW-0325">Glycoprotein</keyword>
<evidence type="ECO:0000259" key="13">
    <source>
        <dbReference type="Pfam" id="PF02225"/>
    </source>
</evidence>
<evidence type="ECO:0000259" key="12">
    <source>
        <dbReference type="Pfam" id="PF00082"/>
    </source>
</evidence>
<dbReference type="Gene3D" id="3.50.30.30">
    <property type="match status" value="1"/>
</dbReference>